<dbReference type="CDD" id="cd02230">
    <property type="entry name" value="cupin_HP0902-like"/>
    <property type="match status" value="1"/>
</dbReference>
<dbReference type="PANTHER" id="PTHR37694:SF1">
    <property type="entry name" value="SLR8022 PROTEIN"/>
    <property type="match status" value="1"/>
</dbReference>
<dbReference type="InterPro" id="IPR014710">
    <property type="entry name" value="RmlC-like_jellyroll"/>
</dbReference>
<name>A0ABZ3EYM9_9FIRM</name>
<dbReference type="SUPFAM" id="SSF51182">
    <property type="entry name" value="RmlC-like cupins"/>
    <property type="match status" value="1"/>
</dbReference>
<keyword evidence="3" id="KW-1185">Reference proteome</keyword>
<evidence type="ECO:0000313" key="3">
    <source>
        <dbReference type="Proteomes" id="UP001451571"/>
    </source>
</evidence>
<organism evidence="2 3">
    <name type="scientific">Kineothrix sedimenti</name>
    <dbReference type="NCBI Taxonomy" id="3123317"/>
    <lineage>
        <taxon>Bacteria</taxon>
        <taxon>Bacillati</taxon>
        <taxon>Bacillota</taxon>
        <taxon>Clostridia</taxon>
        <taxon>Lachnospirales</taxon>
        <taxon>Lachnospiraceae</taxon>
        <taxon>Kineothrix</taxon>
    </lineage>
</organism>
<dbReference type="PANTHER" id="PTHR37694">
    <property type="entry name" value="SLR8022 PROTEIN"/>
    <property type="match status" value="1"/>
</dbReference>
<feature type="domain" description="Cupin type-2" evidence="1">
    <location>
        <begin position="43"/>
        <end position="111"/>
    </location>
</feature>
<reference evidence="2 3" key="1">
    <citation type="submission" date="2024-02" db="EMBL/GenBank/DDBJ databases">
        <title>Bacterial strain from lacustrine sediment.</title>
        <authorList>
            <person name="Petit C."/>
            <person name="Fadhlaoui K."/>
        </authorList>
    </citation>
    <scope>NUCLEOTIDE SEQUENCE [LARGE SCALE GENOMIC DNA]</scope>
    <source>
        <strain evidence="2 3">IPX-CK</strain>
    </source>
</reference>
<sequence>MSIPYLKNIDHEKVLDLCTLVEYSEGQVVSRTLAQNSAVSITLFAFDEGEEISSHSSTGDAMLSVLDGTAKITIGGEVYSLDSGETIVMPAGIPHAVAADKKFKMQLTVVFPQE</sequence>
<evidence type="ECO:0000313" key="2">
    <source>
        <dbReference type="EMBL" id="XAH74427.1"/>
    </source>
</evidence>
<dbReference type="InterPro" id="IPR011051">
    <property type="entry name" value="RmlC_Cupin_sf"/>
</dbReference>
<dbReference type="Gene3D" id="2.60.120.10">
    <property type="entry name" value="Jelly Rolls"/>
    <property type="match status" value="1"/>
</dbReference>
<gene>
    <name evidence="2" type="ORF">V6984_01270</name>
</gene>
<dbReference type="RefSeq" id="WP_342758019.1">
    <property type="nucleotide sequence ID" value="NZ_CP146256.1"/>
</dbReference>
<dbReference type="Pfam" id="PF07883">
    <property type="entry name" value="Cupin_2"/>
    <property type="match status" value="1"/>
</dbReference>
<protein>
    <submittedName>
        <fullName evidence="2">Cupin domain-containing protein</fullName>
    </submittedName>
</protein>
<dbReference type="Proteomes" id="UP001451571">
    <property type="component" value="Chromosome"/>
</dbReference>
<evidence type="ECO:0000259" key="1">
    <source>
        <dbReference type="Pfam" id="PF07883"/>
    </source>
</evidence>
<dbReference type="EMBL" id="CP146256">
    <property type="protein sequence ID" value="XAH74427.1"/>
    <property type="molecule type" value="Genomic_DNA"/>
</dbReference>
<accession>A0ABZ3EYM9</accession>
<dbReference type="InterPro" id="IPR013096">
    <property type="entry name" value="Cupin_2"/>
</dbReference>
<proteinExistence type="predicted"/>